<dbReference type="AlphaFoldDB" id="A0AAU7CL03"/>
<dbReference type="RefSeq" id="WP_406698751.1">
    <property type="nucleotide sequence ID" value="NZ_CP155447.1"/>
</dbReference>
<name>A0AAU7CL03_9BACT</name>
<evidence type="ECO:0000313" key="2">
    <source>
        <dbReference type="EMBL" id="XBH05901.1"/>
    </source>
</evidence>
<reference evidence="2" key="1">
    <citation type="submission" date="2024-05" db="EMBL/GenBank/DDBJ databases">
        <title>Planctomycetes of the genus Singulisphaera possess chitinolytic capabilities.</title>
        <authorList>
            <person name="Ivanova A."/>
        </authorList>
    </citation>
    <scope>NUCLEOTIDE SEQUENCE</scope>
    <source>
        <strain evidence="2">Ch08T</strain>
    </source>
</reference>
<dbReference type="Gene3D" id="3.30.750.24">
    <property type="entry name" value="STAS domain"/>
    <property type="match status" value="1"/>
</dbReference>
<sequence length="119" mass="13460">MSQDITDHLQLTFLNGVAIISITTHYLQDEDVIETVGSELLGLVEKWECTKVLLTFEGVRFVSSSMLAQVMKLHKRLAKTKGRVRICGLNPTLREVLRASQLDRLLEVFDDDKAALARF</sequence>
<evidence type="ECO:0000259" key="1">
    <source>
        <dbReference type="PROSITE" id="PS50801"/>
    </source>
</evidence>
<dbReference type="InterPro" id="IPR002645">
    <property type="entry name" value="STAS_dom"/>
</dbReference>
<feature type="domain" description="STAS" evidence="1">
    <location>
        <begin position="1"/>
        <end position="119"/>
    </location>
</feature>
<organism evidence="2">
    <name type="scientific">Singulisphaera sp. Ch08</name>
    <dbReference type="NCBI Taxonomy" id="3120278"/>
    <lineage>
        <taxon>Bacteria</taxon>
        <taxon>Pseudomonadati</taxon>
        <taxon>Planctomycetota</taxon>
        <taxon>Planctomycetia</taxon>
        <taxon>Isosphaerales</taxon>
        <taxon>Isosphaeraceae</taxon>
        <taxon>Singulisphaera</taxon>
    </lineage>
</organism>
<dbReference type="PANTHER" id="PTHR33495:SF2">
    <property type="entry name" value="ANTI-SIGMA FACTOR ANTAGONIST TM_1081-RELATED"/>
    <property type="match status" value="1"/>
</dbReference>
<dbReference type="PANTHER" id="PTHR33495">
    <property type="entry name" value="ANTI-SIGMA FACTOR ANTAGONIST TM_1081-RELATED-RELATED"/>
    <property type="match status" value="1"/>
</dbReference>
<gene>
    <name evidence="2" type="ORF">V5E97_07680</name>
</gene>
<dbReference type="SUPFAM" id="SSF52091">
    <property type="entry name" value="SpoIIaa-like"/>
    <property type="match status" value="1"/>
</dbReference>
<dbReference type="PROSITE" id="PS50801">
    <property type="entry name" value="STAS"/>
    <property type="match status" value="1"/>
</dbReference>
<accession>A0AAU7CL03</accession>
<dbReference type="CDD" id="cd07043">
    <property type="entry name" value="STAS_anti-anti-sigma_factors"/>
    <property type="match status" value="1"/>
</dbReference>
<dbReference type="Pfam" id="PF01740">
    <property type="entry name" value="STAS"/>
    <property type="match status" value="1"/>
</dbReference>
<dbReference type="GO" id="GO:0043856">
    <property type="term" value="F:anti-sigma factor antagonist activity"/>
    <property type="evidence" value="ECO:0007669"/>
    <property type="project" value="TreeGrafter"/>
</dbReference>
<protein>
    <submittedName>
        <fullName evidence="2">STAS domain-containing protein</fullName>
    </submittedName>
</protein>
<dbReference type="InterPro" id="IPR036513">
    <property type="entry name" value="STAS_dom_sf"/>
</dbReference>
<proteinExistence type="predicted"/>
<dbReference type="EMBL" id="CP155447">
    <property type="protein sequence ID" value="XBH05901.1"/>
    <property type="molecule type" value="Genomic_DNA"/>
</dbReference>